<evidence type="ECO:0000313" key="2">
    <source>
        <dbReference type="Proteomes" id="UP000198432"/>
    </source>
</evidence>
<name>A0A239IYB9_9BACT</name>
<protein>
    <submittedName>
        <fullName evidence="1">Uncharacterized protein</fullName>
    </submittedName>
</protein>
<evidence type="ECO:0000313" key="1">
    <source>
        <dbReference type="EMBL" id="SNS98776.1"/>
    </source>
</evidence>
<dbReference type="Proteomes" id="UP000198432">
    <property type="component" value="Unassembled WGS sequence"/>
</dbReference>
<proteinExistence type="predicted"/>
<gene>
    <name evidence="1" type="ORF">SAMN06296052_11984</name>
</gene>
<dbReference type="RefSeq" id="WP_144266343.1">
    <property type="nucleotide sequence ID" value="NZ_FZOQ01000019.1"/>
</dbReference>
<dbReference type="AlphaFoldDB" id="A0A239IYB9"/>
<keyword evidence="2" id="KW-1185">Reference proteome</keyword>
<organism evidence="1 2">
    <name type="scientific">Pontibacter ummariensis</name>
    <dbReference type="NCBI Taxonomy" id="1610492"/>
    <lineage>
        <taxon>Bacteria</taxon>
        <taxon>Pseudomonadati</taxon>
        <taxon>Bacteroidota</taxon>
        <taxon>Cytophagia</taxon>
        <taxon>Cytophagales</taxon>
        <taxon>Hymenobacteraceae</taxon>
        <taxon>Pontibacter</taxon>
    </lineage>
</organism>
<accession>A0A239IYB9</accession>
<reference evidence="2" key="1">
    <citation type="submission" date="2017-06" db="EMBL/GenBank/DDBJ databases">
        <authorList>
            <person name="Varghese N."/>
            <person name="Submissions S."/>
        </authorList>
    </citation>
    <scope>NUCLEOTIDE SEQUENCE [LARGE SCALE GENOMIC DNA]</scope>
    <source>
        <strain evidence="2">NKM1</strain>
    </source>
</reference>
<sequence>MEKTIENQNEHRLLMDENEAGFNSLRQRGKEVCAVVEKIAEAWAALEIGAFDNEALAQAMANRNAVQSKVMDQVESKIAELSIPSKILQQDLQETAAYNLRVFYGTVERLRRELHPLPFEGKFPLEAITVNEQGLPEINAQGQELLRETSRVYAETPLERNLYHKLKALEQAFNGVQEALQSSSYAGIRASFNPVSQAFSYSDNNMATLKPEAVKSLARNCRFN</sequence>
<dbReference type="EMBL" id="FZOQ01000019">
    <property type="protein sequence ID" value="SNS98776.1"/>
    <property type="molecule type" value="Genomic_DNA"/>
</dbReference>